<keyword evidence="2" id="KW-1003">Cell membrane</keyword>
<dbReference type="SMART" id="SM00304">
    <property type="entry name" value="HAMP"/>
    <property type="match status" value="1"/>
</dbReference>
<dbReference type="Gene3D" id="3.30.565.10">
    <property type="entry name" value="Histidine kinase-like ATPase, C-terminal domain"/>
    <property type="match status" value="1"/>
</dbReference>
<dbReference type="CDD" id="cd06225">
    <property type="entry name" value="HAMP"/>
    <property type="match status" value="1"/>
</dbReference>
<evidence type="ECO:0000256" key="5">
    <source>
        <dbReference type="ARBA" id="ARBA00022777"/>
    </source>
</evidence>
<dbReference type="Pfam" id="PF06580">
    <property type="entry name" value="His_kinase"/>
    <property type="match status" value="1"/>
</dbReference>
<comment type="subcellular location">
    <subcellularLocation>
        <location evidence="1">Cell membrane</location>
        <topology evidence="1">Multi-pass membrane protein</topology>
    </subcellularLocation>
</comment>
<dbReference type="PANTHER" id="PTHR34220">
    <property type="entry name" value="SENSOR HISTIDINE KINASE YPDA"/>
    <property type="match status" value="1"/>
</dbReference>
<keyword evidence="10" id="KW-1185">Reference proteome</keyword>
<keyword evidence="4 9" id="KW-0808">Transferase</keyword>
<dbReference type="PANTHER" id="PTHR34220:SF7">
    <property type="entry name" value="SENSOR HISTIDINE KINASE YPDA"/>
    <property type="match status" value="1"/>
</dbReference>
<proteinExistence type="predicted"/>
<accession>A0ABW4YEU6</accession>
<keyword evidence="7" id="KW-0812">Transmembrane</keyword>
<gene>
    <name evidence="9" type="ORF">ACFSJH_00405</name>
</gene>
<dbReference type="InterPro" id="IPR010559">
    <property type="entry name" value="Sig_transdc_His_kin_internal"/>
</dbReference>
<dbReference type="RefSeq" id="WP_377769191.1">
    <property type="nucleotide sequence ID" value="NZ_JBHUHO010000002.1"/>
</dbReference>
<dbReference type="EMBL" id="JBHUHO010000002">
    <property type="protein sequence ID" value="MFD2114216.1"/>
    <property type="molecule type" value="Genomic_DNA"/>
</dbReference>
<feature type="domain" description="HAMP" evidence="8">
    <location>
        <begin position="303"/>
        <end position="355"/>
    </location>
</feature>
<evidence type="ECO:0000256" key="2">
    <source>
        <dbReference type="ARBA" id="ARBA00022475"/>
    </source>
</evidence>
<feature type="transmembrane region" description="Helical" evidence="7">
    <location>
        <begin position="282"/>
        <end position="306"/>
    </location>
</feature>
<dbReference type="PROSITE" id="PS50885">
    <property type="entry name" value="HAMP"/>
    <property type="match status" value="1"/>
</dbReference>
<dbReference type="SMART" id="SM00387">
    <property type="entry name" value="HATPase_c"/>
    <property type="match status" value="1"/>
</dbReference>
<dbReference type="GO" id="GO:0004673">
    <property type="term" value="F:protein histidine kinase activity"/>
    <property type="evidence" value="ECO:0007669"/>
    <property type="project" value="UniProtKB-EC"/>
</dbReference>
<evidence type="ECO:0000256" key="7">
    <source>
        <dbReference type="SAM" id="Phobius"/>
    </source>
</evidence>
<dbReference type="InterPro" id="IPR036890">
    <property type="entry name" value="HATPase_C_sf"/>
</dbReference>
<dbReference type="SUPFAM" id="SSF55874">
    <property type="entry name" value="ATPase domain of HSP90 chaperone/DNA topoisomerase II/histidine kinase"/>
    <property type="match status" value="1"/>
</dbReference>
<feature type="transmembrane region" description="Helical" evidence="7">
    <location>
        <begin position="18"/>
        <end position="37"/>
    </location>
</feature>
<evidence type="ECO:0000256" key="3">
    <source>
        <dbReference type="ARBA" id="ARBA00022553"/>
    </source>
</evidence>
<keyword evidence="7" id="KW-1133">Transmembrane helix</keyword>
<evidence type="ECO:0000256" key="6">
    <source>
        <dbReference type="ARBA" id="ARBA00023136"/>
    </source>
</evidence>
<keyword evidence="6 7" id="KW-0472">Membrane</keyword>
<evidence type="ECO:0000256" key="1">
    <source>
        <dbReference type="ARBA" id="ARBA00004651"/>
    </source>
</evidence>
<protein>
    <submittedName>
        <fullName evidence="9">Sensor histidine kinase</fullName>
        <ecNumber evidence="9">2.7.13.3</ecNumber>
    </submittedName>
</protein>
<evidence type="ECO:0000259" key="8">
    <source>
        <dbReference type="PROSITE" id="PS50885"/>
    </source>
</evidence>
<dbReference type="CDD" id="cd18773">
    <property type="entry name" value="PDC1_HK_sensor"/>
    <property type="match status" value="1"/>
</dbReference>
<dbReference type="Proteomes" id="UP001597362">
    <property type="component" value="Unassembled WGS sequence"/>
</dbReference>
<dbReference type="Pfam" id="PF00672">
    <property type="entry name" value="HAMP"/>
    <property type="match status" value="1"/>
</dbReference>
<organism evidence="9 10">
    <name type="scientific">Paenibacillus yanchengensis</name>
    <dbReference type="NCBI Taxonomy" id="2035833"/>
    <lineage>
        <taxon>Bacteria</taxon>
        <taxon>Bacillati</taxon>
        <taxon>Bacillota</taxon>
        <taxon>Bacilli</taxon>
        <taxon>Bacillales</taxon>
        <taxon>Paenibacillaceae</taxon>
        <taxon>Paenibacillus</taxon>
    </lineage>
</organism>
<dbReference type="Gene3D" id="6.10.340.10">
    <property type="match status" value="1"/>
</dbReference>
<dbReference type="EC" id="2.7.13.3" evidence="9"/>
<dbReference type="InterPro" id="IPR050640">
    <property type="entry name" value="Bact_2-comp_sensor_kinase"/>
</dbReference>
<name>A0ABW4YEU6_9BACL</name>
<keyword evidence="3" id="KW-0597">Phosphoprotein</keyword>
<dbReference type="InterPro" id="IPR003594">
    <property type="entry name" value="HATPase_dom"/>
</dbReference>
<reference evidence="10" key="1">
    <citation type="journal article" date="2019" name="Int. J. Syst. Evol. Microbiol.">
        <title>The Global Catalogue of Microorganisms (GCM) 10K type strain sequencing project: providing services to taxonomists for standard genome sequencing and annotation.</title>
        <authorList>
            <consortium name="The Broad Institute Genomics Platform"/>
            <consortium name="The Broad Institute Genome Sequencing Center for Infectious Disease"/>
            <person name="Wu L."/>
            <person name="Ma J."/>
        </authorList>
    </citation>
    <scope>NUCLEOTIDE SEQUENCE [LARGE SCALE GENOMIC DNA]</scope>
    <source>
        <strain evidence="10">GH52</strain>
    </source>
</reference>
<comment type="caution">
    <text evidence="9">The sequence shown here is derived from an EMBL/GenBank/DDBJ whole genome shotgun (WGS) entry which is preliminary data.</text>
</comment>
<sequence>MTKRIINMLMNRSLFTKIFISICIVAMIGIFGTAIIYQKYFKDILIDIEIDRVQRSINQSALNLDSQLSKIVNDMFYFFEYSDSGLDLLKADISQSKLTNDREEANKILEAFQMRYSGDVESVFFYRKDANGSEYFLHDPRFNRNPMIDYKAHQWYQIFQQKQHLLWTKPTRDHLFFQDVSQQTVYLTMSKYDVLDRDGIFVVRINAKMFRDAFRLLIGNDLYIELSDASGHLVYSSFPPKPSDDSENWLEMAALMEYSGYTVHAFANKQMLMEKVNKIGKVRFFVIVIVLIITLIISVILSMTLVKPIRTLLNLMKVVEKGDFNVRFPSKYKDEIGVLGLGFSKMVLRVSELIQRVYVVEIEKMESELRQKEATIIAMQNQINPHFLYNTLETVNCLAIVHRVPNITQVSTALADFFRYSIEKQQIEVTLQDELRHVETYLLIQKERYPEIEYHLAVATEALQYPIIKLVLQPLIENIYHHAFVGERDYFFQITGYMVDELSYVVEIEDNGEGMDEVALDQMMLMFEQVESPMMIDPSIKSKSARHGIGLLNVHTRIRLHYGVPYGLTLLHSVLGGLIVRLQLPRKPTNLQNKEE</sequence>
<dbReference type="InterPro" id="IPR003660">
    <property type="entry name" value="HAMP_dom"/>
</dbReference>
<evidence type="ECO:0000256" key="4">
    <source>
        <dbReference type="ARBA" id="ARBA00022679"/>
    </source>
</evidence>
<keyword evidence="5 9" id="KW-0418">Kinase</keyword>
<dbReference type="SUPFAM" id="SSF158472">
    <property type="entry name" value="HAMP domain-like"/>
    <property type="match status" value="1"/>
</dbReference>
<evidence type="ECO:0000313" key="10">
    <source>
        <dbReference type="Proteomes" id="UP001597362"/>
    </source>
</evidence>
<dbReference type="Pfam" id="PF02518">
    <property type="entry name" value="HATPase_c"/>
    <property type="match status" value="1"/>
</dbReference>
<evidence type="ECO:0000313" key="9">
    <source>
        <dbReference type="EMBL" id="MFD2114216.1"/>
    </source>
</evidence>